<evidence type="ECO:0000313" key="2">
    <source>
        <dbReference type="Proteomes" id="UP000400924"/>
    </source>
</evidence>
<comment type="caution">
    <text evidence="1">The sequence shown here is derived from an EMBL/GenBank/DDBJ whole genome shotgun (WGS) entry which is preliminary data.</text>
</comment>
<dbReference type="Proteomes" id="UP000400924">
    <property type="component" value="Unassembled WGS sequence"/>
</dbReference>
<dbReference type="EMBL" id="VJZC01000123">
    <property type="protein sequence ID" value="MPY59166.1"/>
    <property type="molecule type" value="Genomic_DNA"/>
</dbReference>
<reference evidence="1 2" key="1">
    <citation type="submission" date="2019-07" db="EMBL/GenBank/DDBJ databases">
        <title>New species of Amycolatopsis and Streptomyces.</title>
        <authorList>
            <person name="Duangmal K."/>
            <person name="Teo W.F.A."/>
            <person name="Lipun K."/>
        </authorList>
    </citation>
    <scope>NUCLEOTIDE SEQUENCE [LARGE SCALE GENOMIC DNA]</scope>
    <source>
        <strain evidence="1 2">NBRC 106415</strain>
    </source>
</reference>
<sequence>MSDEWTWDHAFAAEDQLSFPKIVQDEVREMAGKITELANLGVDPNDLGEPAGRSARRHVLPCGGWFETQTIPHARFIAVVLIVPPPHLI</sequence>
<dbReference type="RefSeq" id="WP_152772677.1">
    <property type="nucleotide sequence ID" value="NZ_VJZC01000123.1"/>
</dbReference>
<dbReference type="OrthoDB" id="4250415at2"/>
<organism evidence="1 2">
    <name type="scientific">Streptomyces spongiae</name>
    <dbReference type="NCBI Taxonomy" id="565072"/>
    <lineage>
        <taxon>Bacteria</taxon>
        <taxon>Bacillati</taxon>
        <taxon>Actinomycetota</taxon>
        <taxon>Actinomycetes</taxon>
        <taxon>Kitasatosporales</taxon>
        <taxon>Streptomycetaceae</taxon>
        <taxon>Streptomyces</taxon>
    </lineage>
</organism>
<gene>
    <name evidence="1" type="ORF">FNH08_18960</name>
</gene>
<keyword evidence="2" id="KW-1185">Reference proteome</keyword>
<name>A0A5N8XJ91_9ACTN</name>
<dbReference type="AlphaFoldDB" id="A0A5N8XJ91"/>
<accession>A0A5N8XJ91</accession>
<evidence type="ECO:0000313" key="1">
    <source>
        <dbReference type="EMBL" id="MPY59166.1"/>
    </source>
</evidence>
<evidence type="ECO:0008006" key="3">
    <source>
        <dbReference type="Google" id="ProtNLM"/>
    </source>
</evidence>
<proteinExistence type="predicted"/>
<protein>
    <recommendedName>
        <fullName evidence="3">Type II toxin-antitoxin system RelE/ParE family toxin</fullName>
    </recommendedName>
</protein>